<evidence type="ECO:0000256" key="8">
    <source>
        <dbReference type="ARBA" id="ARBA00031155"/>
    </source>
</evidence>
<keyword evidence="10" id="KW-0732">Signal</keyword>
<keyword evidence="3" id="KW-0216">Detoxification</keyword>
<dbReference type="Pfam" id="PF03060">
    <property type="entry name" value="NMO"/>
    <property type="match status" value="1"/>
</dbReference>
<comment type="cofactor">
    <cofactor evidence="1">
        <name>FMN</name>
        <dbReference type="ChEBI" id="CHEBI:58210"/>
    </cofactor>
</comment>
<keyword evidence="12" id="KW-1185">Reference proteome</keyword>
<keyword evidence="7" id="KW-0503">Monooxygenase</keyword>
<keyword evidence="6" id="KW-0560">Oxidoreductase</keyword>
<evidence type="ECO:0000256" key="5">
    <source>
        <dbReference type="ARBA" id="ARBA00022643"/>
    </source>
</evidence>
<evidence type="ECO:0000256" key="2">
    <source>
        <dbReference type="ARBA" id="ARBA00009881"/>
    </source>
</evidence>
<dbReference type="Gene3D" id="3.20.20.70">
    <property type="entry name" value="Aldolase class I"/>
    <property type="match status" value="1"/>
</dbReference>
<accession>A0ABQ1BGW4</accession>
<dbReference type="CDD" id="cd04730">
    <property type="entry name" value="NPD_like"/>
    <property type="match status" value="1"/>
</dbReference>
<evidence type="ECO:0000256" key="10">
    <source>
        <dbReference type="SAM" id="SignalP"/>
    </source>
</evidence>
<keyword evidence="4" id="KW-0285">Flavoprotein</keyword>
<reference evidence="11 12" key="1">
    <citation type="journal article" date="2019" name="Emerg. Microbes Infect.">
        <title>Comprehensive subspecies identification of 175 nontuberculous mycobacteria species based on 7547 genomic profiles.</title>
        <authorList>
            <person name="Matsumoto Y."/>
            <person name="Kinjo T."/>
            <person name="Motooka D."/>
            <person name="Nabeya D."/>
            <person name="Jung N."/>
            <person name="Uechi K."/>
            <person name="Horii T."/>
            <person name="Iida T."/>
            <person name="Fujita J."/>
            <person name="Nakamura S."/>
        </authorList>
    </citation>
    <scope>NUCLEOTIDE SEQUENCE [LARGE SCALE GENOMIC DNA]</scope>
    <source>
        <strain evidence="11 12">JCM 13573</strain>
    </source>
</reference>
<dbReference type="Proteomes" id="UP000465306">
    <property type="component" value="Unassembled WGS sequence"/>
</dbReference>
<protein>
    <recommendedName>
        <fullName evidence="8">Propionate 3-nitronate monooxygenase</fullName>
    </recommendedName>
</protein>
<proteinExistence type="inferred from homology"/>
<dbReference type="EMBL" id="BLKU01000002">
    <property type="protein sequence ID" value="GFG62935.1"/>
    <property type="molecule type" value="Genomic_DNA"/>
</dbReference>
<dbReference type="PANTHER" id="PTHR42747:SF3">
    <property type="entry name" value="NITRONATE MONOOXYGENASE-RELATED"/>
    <property type="match status" value="1"/>
</dbReference>
<evidence type="ECO:0000256" key="4">
    <source>
        <dbReference type="ARBA" id="ARBA00022630"/>
    </source>
</evidence>
<dbReference type="SUPFAM" id="SSF51412">
    <property type="entry name" value="Inosine monophosphate dehydrogenase (IMPDH)"/>
    <property type="match status" value="1"/>
</dbReference>
<dbReference type="InterPro" id="IPR013785">
    <property type="entry name" value="Aldolase_TIM"/>
</dbReference>
<sequence length="340" mass="34955">MFNRFTLADLSVRVMAAPMAGGPSTPALAAAVTNAGGLGFLAGGLLSAEELTDALTATRKLTSGPLGVNLFVPQRSVASLERLAAYASALEREAEHYGVALGAPRHFDDEFDAKLDVVCDLRPQVVSFTFGAPIQEQCRRLGQLGIMTLGTVTTVREAVIALGGGVDALVAQGPSAGGHRATFDALAAPPDDPLDDLVTALVACFDCPVAAAGGLGTAADVLRVRGAGAAAVQLGTAFLLAEEAGTHAVHRKALGAAEFRQTVVTRAFTGRYARALRNRFTDEHDADAVSGFPEIAMMTAPLQEAALKVGDPHGAALWAGTAFRNARTAAAADIVRELAG</sequence>
<evidence type="ECO:0000256" key="7">
    <source>
        <dbReference type="ARBA" id="ARBA00023033"/>
    </source>
</evidence>
<dbReference type="InterPro" id="IPR004136">
    <property type="entry name" value="NMO"/>
</dbReference>
<evidence type="ECO:0000256" key="3">
    <source>
        <dbReference type="ARBA" id="ARBA00022575"/>
    </source>
</evidence>
<feature type="signal peptide" evidence="10">
    <location>
        <begin position="1"/>
        <end position="29"/>
    </location>
</feature>
<evidence type="ECO:0000313" key="11">
    <source>
        <dbReference type="EMBL" id="GFG62935.1"/>
    </source>
</evidence>
<keyword evidence="5" id="KW-0288">FMN</keyword>
<evidence type="ECO:0000313" key="12">
    <source>
        <dbReference type="Proteomes" id="UP000465306"/>
    </source>
</evidence>
<evidence type="ECO:0000256" key="1">
    <source>
        <dbReference type="ARBA" id="ARBA00001917"/>
    </source>
</evidence>
<evidence type="ECO:0000256" key="9">
    <source>
        <dbReference type="ARBA" id="ARBA00049401"/>
    </source>
</evidence>
<comment type="caution">
    <text evidence="11">The sequence shown here is derived from an EMBL/GenBank/DDBJ whole genome shotgun (WGS) entry which is preliminary data.</text>
</comment>
<organism evidence="11 12">
    <name type="scientific">Mycobacterium kubicae</name>
    <dbReference type="NCBI Taxonomy" id="120959"/>
    <lineage>
        <taxon>Bacteria</taxon>
        <taxon>Bacillati</taxon>
        <taxon>Actinomycetota</taxon>
        <taxon>Actinomycetes</taxon>
        <taxon>Mycobacteriales</taxon>
        <taxon>Mycobacteriaceae</taxon>
        <taxon>Mycobacterium</taxon>
        <taxon>Mycobacterium simiae complex</taxon>
    </lineage>
</organism>
<evidence type="ECO:0000256" key="6">
    <source>
        <dbReference type="ARBA" id="ARBA00023002"/>
    </source>
</evidence>
<comment type="catalytic activity">
    <reaction evidence="9">
        <text>3 propionate 3-nitronate + 3 O2 + H2O = 3 3-oxopropanoate + 2 nitrate + nitrite + H2O2 + 3 H(+)</text>
        <dbReference type="Rhea" id="RHEA:57332"/>
        <dbReference type="ChEBI" id="CHEBI:15377"/>
        <dbReference type="ChEBI" id="CHEBI:15378"/>
        <dbReference type="ChEBI" id="CHEBI:15379"/>
        <dbReference type="ChEBI" id="CHEBI:16240"/>
        <dbReference type="ChEBI" id="CHEBI:16301"/>
        <dbReference type="ChEBI" id="CHEBI:17632"/>
        <dbReference type="ChEBI" id="CHEBI:33190"/>
        <dbReference type="ChEBI" id="CHEBI:136067"/>
    </reaction>
</comment>
<name>A0ABQ1BGW4_9MYCO</name>
<gene>
    <name evidence="11" type="ORF">MKUB_04250</name>
</gene>
<comment type="similarity">
    <text evidence="2">Belongs to the nitronate monooxygenase family. NMO class I subfamily.</text>
</comment>
<dbReference type="PANTHER" id="PTHR42747">
    <property type="entry name" value="NITRONATE MONOOXYGENASE-RELATED"/>
    <property type="match status" value="1"/>
</dbReference>
<feature type="chain" id="PRO_5047442317" description="Propionate 3-nitronate monooxygenase" evidence="10">
    <location>
        <begin position="30"/>
        <end position="340"/>
    </location>
</feature>